<proteinExistence type="inferred from homology"/>
<dbReference type="GO" id="GO:0016758">
    <property type="term" value="F:hexosyltransferase activity"/>
    <property type="evidence" value="ECO:0007669"/>
    <property type="project" value="InterPro"/>
</dbReference>
<feature type="transmembrane region" description="Helical" evidence="8">
    <location>
        <begin position="279"/>
        <end position="300"/>
    </location>
</feature>
<keyword evidence="5 8" id="KW-1133">Transmembrane helix</keyword>
<dbReference type="PROSITE" id="PS51820">
    <property type="entry name" value="PA14"/>
    <property type="match status" value="1"/>
</dbReference>
<dbReference type="InterPro" id="IPR011658">
    <property type="entry name" value="PA14_dom"/>
</dbReference>
<evidence type="ECO:0000313" key="10">
    <source>
        <dbReference type="EMBL" id="PIE36104.1"/>
    </source>
</evidence>
<keyword evidence="3" id="KW-0808">Transferase</keyword>
<dbReference type="InterPro" id="IPR018584">
    <property type="entry name" value="GT87"/>
</dbReference>
<feature type="transmembrane region" description="Helical" evidence="8">
    <location>
        <begin position="18"/>
        <end position="43"/>
    </location>
</feature>
<feature type="transmembrane region" description="Helical" evidence="8">
    <location>
        <begin position="725"/>
        <end position="742"/>
    </location>
</feature>
<feature type="transmembrane region" description="Helical" evidence="8">
    <location>
        <begin position="435"/>
        <end position="454"/>
    </location>
</feature>
<evidence type="ECO:0000256" key="8">
    <source>
        <dbReference type="SAM" id="Phobius"/>
    </source>
</evidence>
<organism evidence="10 11">
    <name type="scientific">candidate division KSB3 bacterium</name>
    <dbReference type="NCBI Taxonomy" id="2044937"/>
    <lineage>
        <taxon>Bacteria</taxon>
        <taxon>candidate division KSB3</taxon>
    </lineage>
</organism>
<dbReference type="InterPro" id="IPR037524">
    <property type="entry name" value="PA14/GLEYA"/>
</dbReference>
<keyword evidence="2" id="KW-1003">Cell membrane</keyword>
<feature type="transmembrane region" description="Helical" evidence="8">
    <location>
        <begin position="55"/>
        <end position="74"/>
    </location>
</feature>
<evidence type="ECO:0000256" key="3">
    <source>
        <dbReference type="ARBA" id="ARBA00022679"/>
    </source>
</evidence>
<name>A0A2G6KKC4_9BACT</name>
<feature type="transmembrane region" description="Helical" evidence="8">
    <location>
        <begin position="623"/>
        <end position="640"/>
    </location>
</feature>
<keyword evidence="4 8" id="KW-0812">Transmembrane</keyword>
<evidence type="ECO:0000256" key="4">
    <source>
        <dbReference type="ARBA" id="ARBA00022692"/>
    </source>
</evidence>
<reference evidence="10 11" key="1">
    <citation type="submission" date="2017-10" db="EMBL/GenBank/DDBJ databases">
        <title>Novel microbial diversity and functional potential in the marine mammal oral microbiome.</title>
        <authorList>
            <person name="Dudek N.K."/>
            <person name="Sun C.L."/>
            <person name="Burstein D."/>
            <person name="Kantor R.S."/>
            <person name="Aliaga Goltsman D.S."/>
            <person name="Bik E.M."/>
            <person name="Thomas B.C."/>
            <person name="Banfield J.F."/>
            <person name="Relman D.A."/>
        </authorList>
    </citation>
    <scope>NUCLEOTIDE SEQUENCE [LARGE SCALE GENOMIC DNA]</scope>
    <source>
        <strain evidence="10">DOLJORAL78_47_16</strain>
    </source>
</reference>
<dbReference type="Proteomes" id="UP000230821">
    <property type="component" value="Unassembled WGS sequence"/>
</dbReference>
<accession>A0A2G6KKC4</accession>
<feature type="transmembrane region" description="Helical" evidence="8">
    <location>
        <begin position="497"/>
        <end position="513"/>
    </location>
</feature>
<comment type="caution">
    <text evidence="10">The sequence shown here is derived from an EMBL/GenBank/DDBJ whole genome shotgun (WGS) entry which is preliminary data.</text>
</comment>
<dbReference type="EMBL" id="PDSK01000025">
    <property type="protein sequence ID" value="PIE36104.1"/>
    <property type="molecule type" value="Genomic_DNA"/>
</dbReference>
<feature type="transmembrane region" description="Helical" evidence="8">
    <location>
        <begin position="320"/>
        <end position="338"/>
    </location>
</feature>
<feature type="transmembrane region" description="Helical" evidence="8">
    <location>
        <begin position="519"/>
        <end position="542"/>
    </location>
</feature>
<sequence>MNVILCNVNLLSKTFKTVFSFFLELFGIVMLLIIASVFLTGAWKCSFGPLSIQTHDVVIPVLLLVCALGLRRWLAGSFLHGWKVQRWSAHLVRLIAGSATIRAAVIIGGVGWLICILLLLRIVPLENGLQAQYYSNTDWQGAPALELFEQRIDLDFVSQHSLPVSRPFSVLWSGALFVPRTDKYTFSTVSDDGSELFINGQRVVDNSGLHGVVEQTGTIELKKGFHEISIRYMQGGGGAFFSASWGRAGRARQPLVSACLFPETPQNMSAFQAVRLKEAVLPALLTIGSAFLLLLIVGGFSWQISRNPAAWTIRPFYKKLLVFLILATLGVNIVLSLVGSRFSVEDSTFWMNTSSFQNNTALYYTHFFLSSPMHQYGDSWKHMYDALQYFEDPQQQSRYSELFFEKHVKFIYPPTSLLLFKPFSRFSVQYVITRANLISWLAILFSAVLLAKIFSKSVKKYAHDTLTLGEQWCIRVLSLCVTLSFYPIMRSFRLGQAQTWLYVLFVTAMWLWLEERKVLSGGAIGLICLVKPQLGLLAFWGLFRKQWHFAAAIFLTSGVVGLLSLAVFGWQNHVDYLQVLSYISKHGESFHPNQSINGLLNRFFFNGTNLTWDPYWYPPYHRFIHLATTTSSALLILFVLFWKRKLFRNEEILDLSIASLSFTMASPLAWEHHYSFLLPMFAYVLPLTLASRCKKTGLWLLGIAFVLVANYYQFTGLFAATHFNIIQSYVLFGALVVLFYLYRLKNSNFLLDGCEY</sequence>
<dbReference type="SMART" id="SM00758">
    <property type="entry name" value="PA14"/>
    <property type="match status" value="1"/>
</dbReference>
<dbReference type="Gene3D" id="3.90.182.10">
    <property type="entry name" value="Toxin - Anthrax Protective Antigen,domain 1"/>
    <property type="match status" value="1"/>
</dbReference>
<gene>
    <name evidence="10" type="ORF">CSA56_01440</name>
</gene>
<evidence type="ECO:0000256" key="1">
    <source>
        <dbReference type="ARBA" id="ARBA00004651"/>
    </source>
</evidence>
<feature type="transmembrane region" description="Helical" evidence="8">
    <location>
        <begin position="549"/>
        <end position="570"/>
    </location>
</feature>
<keyword evidence="6 8" id="KW-0472">Membrane</keyword>
<dbReference type="SUPFAM" id="SSF56988">
    <property type="entry name" value="Anthrax protective antigen"/>
    <property type="match status" value="1"/>
</dbReference>
<evidence type="ECO:0000259" key="9">
    <source>
        <dbReference type="PROSITE" id="PS51820"/>
    </source>
</evidence>
<dbReference type="GO" id="GO:0005886">
    <property type="term" value="C:plasma membrane"/>
    <property type="evidence" value="ECO:0007669"/>
    <property type="project" value="UniProtKB-SubCell"/>
</dbReference>
<evidence type="ECO:0000256" key="7">
    <source>
        <dbReference type="ARBA" id="ARBA00024033"/>
    </source>
</evidence>
<comment type="subcellular location">
    <subcellularLocation>
        <location evidence="1">Cell membrane</location>
        <topology evidence="1">Multi-pass membrane protein</topology>
    </subcellularLocation>
</comment>
<evidence type="ECO:0000256" key="6">
    <source>
        <dbReference type="ARBA" id="ARBA00023136"/>
    </source>
</evidence>
<evidence type="ECO:0000256" key="2">
    <source>
        <dbReference type="ARBA" id="ARBA00022475"/>
    </source>
</evidence>
<protein>
    <recommendedName>
        <fullName evidence="9">PA14 domain-containing protein</fullName>
    </recommendedName>
</protein>
<dbReference type="Pfam" id="PF09594">
    <property type="entry name" value="GT87"/>
    <property type="match status" value="1"/>
</dbReference>
<dbReference type="Pfam" id="PF07691">
    <property type="entry name" value="PA14"/>
    <property type="match status" value="1"/>
</dbReference>
<evidence type="ECO:0000256" key="5">
    <source>
        <dbReference type="ARBA" id="ARBA00022989"/>
    </source>
</evidence>
<feature type="transmembrane region" description="Helical" evidence="8">
    <location>
        <begin position="698"/>
        <end position="719"/>
    </location>
</feature>
<feature type="domain" description="PA14" evidence="9">
    <location>
        <begin position="124"/>
        <end position="259"/>
    </location>
</feature>
<dbReference type="AlphaFoldDB" id="A0A2G6KKC4"/>
<feature type="transmembrane region" description="Helical" evidence="8">
    <location>
        <begin position="94"/>
        <end position="120"/>
    </location>
</feature>
<evidence type="ECO:0000313" key="11">
    <source>
        <dbReference type="Proteomes" id="UP000230821"/>
    </source>
</evidence>
<comment type="similarity">
    <text evidence="7">Belongs to the glycosyltransferase 87 family.</text>
</comment>